<accession>A0A2S7IQQ6</accession>
<organism evidence="3 4">
    <name type="scientific">Siphonobacter curvatus</name>
    <dbReference type="NCBI Taxonomy" id="2094562"/>
    <lineage>
        <taxon>Bacteria</taxon>
        <taxon>Pseudomonadati</taxon>
        <taxon>Bacteroidota</taxon>
        <taxon>Cytophagia</taxon>
        <taxon>Cytophagales</taxon>
        <taxon>Cytophagaceae</taxon>
        <taxon>Siphonobacter</taxon>
    </lineage>
</organism>
<dbReference type="OrthoDB" id="1160770at2"/>
<dbReference type="RefSeq" id="WP_104711995.1">
    <property type="nucleotide sequence ID" value="NZ_PTRA01000001.1"/>
</dbReference>
<evidence type="ECO:0000256" key="2">
    <source>
        <dbReference type="SAM" id="MobiDB-lite"/>
    </source>
</evidence>
<dbReference type="EMBL" id="PTRA01000001">
    <property type="protein sequence ID" value="PQA60044.1"/>
    <property type="molecule type" value="Genomic_DNA"/>
</dbReference>
<reference evidence="4" key="1">
    <citation type="submission" date="2018-02" db="EMBL/GenBank/DDBJ databases">
        <title>Genome sequencing of Solimonas sp. HR-BB.</title>
        <authorList>
            <person name="Lee Y."/>
            <person name="Jeon C.O."/>
        </authorList>
    </citation>
    <scope>NUCLEOTIDE SEQUENCE [LARGE SCALE GENOMIC DNA]</scope>
    <source>
        <strain evidence="4">HR-U</strain>
    </source>
</reference>
<gene>
    <name evidence="3" type="ORF">C5O19_10630</name>
</gene>
<evidence type="ECO:0000313" key="4">
    <source>
        <dbReference type="Proteomes" id="UP000239590"/>
    </source>
</evidence>
<keyword evidence="4" id="KW-1185">Reference proteome</keyword>
<dbReference type="Proteomes" id="UP000239590">
    <property type="component" value="Unassembled WGS sequence"/>
</dbReference>
<protein>
    <submittedName>
        <fullName evidence="3">Uncharacterized protein</fullName>
    </submittedName>
</protein>
<feature type="region of interest" description="Disordered" evidence="2">
    <location>
        <begin position="22"/>
        <end position="48"/>
    </location>
</feature>
<evidence type="ECO:0000313" key="3">
    <source>
        <dbReference type="EMBL" id="PQA60044.1"/>
    </source>
</evidence>
<dbReference type="Gene3D" id="1.10.287.1490">
    <property type="match status" value="1"/>
</dbReference>
<keyword evidence="1" id="KW-0175">Coiled coil</keyword>
<sequence length="223" mass="24499">MSENKGLGRKILNIFFEEAPEAAKGTPVAPATPSQPVPAPIPRSVTPSGTTDAKFIDHFASVLEKNNLPGPDYFEFRATLKNLTNLGLSEEQQFQAAWASFKALSGGTDPSGLVTTANQYLSVLQKDREAFLKSVDLAVTEKVGGLQNEQKTLEQQNEALAKQILDIQNQINANKERLARISGEVDEQSGKLTQNRANYEATFQQFTEQIKNDTLKIGQYLKS</sequence>
<proteinExistence type="predicted"/>
<comment type="caution">
    <text evidence="3">The sequence shown here is derived from an EMBL/GenBank/DDBJ whole genome shotgun (WGS) entry which is preliminary data.</text>
</comment>
<feature type="coiled-coil region" evidence="1">
    <location>
        <begin position="143"/>
        <end position="177"/>
    </location>
</feature>
<dbReference type="AlphaFoldDB" id="A0A2S7IQQ6"/>
<name>A0A2S7IQQ6_9BACT</name>
<evidence type="ECO:0000256" key="1">
    <source>
        <dbReference type="SAM" id="Coils"/>
    </source>
</evidence>